<comment type="caution">
    <text evidence="7">The sequence shown here is derived from an EMBL/GenBank/DDBJ whole genome shotgun (WGS) entry which is preliminary data.</text>
</comment>
<reference evidence="8" key="1">
    <citation type="journal article" date="2016" name="Nature">
        <title>The genome of the seagrass Zostera marina reveals angiosperm adaptation to the sea.</title>
        <authorList>
            <person name="Olsen J.L."/>
            <person name="Rouze P."/>
            <person name="Verhelst B."/>
            <person name="Lin Y.-C."/>
            <person name="Bayer T."/>
            <person name="Collen J."/>
            <person name="Dattolo E."/>
            <person name="De Paoli E."/>
            <person name="Dittami S."/>
            <person name="Maumus F."/>
            <person name="Michel G."/>
            <person name="Kersting A."/>
            <person name="Lauritano C."/>
            <person name="Lohaus R."/>
            <person name="Toepel M."/>
            <person name="Tonon T."/>
            <person name="Vanneste K."/>
            <person name="Amirebrahimi M."/>
            <person name="Brakel J."/>
            <person name="Bostroem C."/>
            <person name="Chovatia M."/>
            <person name="Grimwood J."/>
            <person name="Jenkins J.W."/>
            <person name="Jueterbock A."/>
            <person name="Mraz A."/>
            <person name="Stam W.T."/>
            <person name="Tice H."/>
            <person name="Bornberg-Bauer E."/>
            <person name="Green P.J."/>
            <person name="Pearson G.A."/>
            <person name="Procaccini G."/>
            <person name="Duarte C.M."/>
            <person name="Schmutz J."/>
            <person name="Reusch T.B.H."/>
            <person name="Van de Peer Y."/>
        </authorList>
    </citation>
    <scope>NUCLEOTIDE SEQUENCE [LARGE SCALE GENOMIC DNA]</scope>
    <source>
        <strain evidence="8">cv. Finnish</strain>
    </source>
</reference>
<name>A0A0K9NXH9_ZOSMR</name>
<dbReference type="PANTHER" id="PTHR23315:SF253">
    <property type="entry name" value="U-BOX DOMAIN-CONTAINING PROTEIN 9"/>
    <property type="match status" value="1"/>
</dbReference>
<dbReference type="CDD" id="cd16664">
    <property type="entry name" value="RING-Ubox_PUB"/>
    <property type="match status" value="1"/>
</dbReference>
<dbReference type="EC" id="2.3.2.27" evidence="3"/>
<sequence length="490" mass="54590">MMEETEQVSFHCGRIRSPVMGIEVPRTGKIECDAIGRAPTQRVSEKATAIKGVENSGKRMTFLDYRNSRYGDVVDDEKTKEMEEEIEEEGRKKKGMMRFDEVPRCFICPISKELMRDPVVVETGETYDRVFIQARLNSGNLTCPNTQQILSRSIVISNQLVRRMISDWCRDNGYQLPPLDDLEGVTVTQNERIQLKSILKKIASSSISETKMAAKELRKLTKQMPSFRALLGEKPEAISQLVSLSSMDLHTHLDLQEDVVTTILNLSIHDHNKKIVGDDPFAIPLLIDAVVTGTIVTRSNAAAALFTLSAVDENKIKIGEMGGLYPLIELFEEDNPIAKKDAASAIFSLCKIHENKARAVKDGVVRVLLISIVEDTLFSESLAVLAMLSTNQQALQEICDNGGVSCMLMIIRETECEKDKENAVVVLYAICMHDRRRLCDIRDENDISGCIALLARNGTARGSRKAKGILERLNKGRDRDIISSPCGSTL</sequence>
<dbReference type="InterPro" id="IPR013083">
    <property type="entry name" value="Znf_RING/FYVE/PHD"/>
</dbReference>
<feature type="domain" description="U-box" evidence="6">
    <location>
        <begin position="101"/>
        <end position="175"/>
    </location>
</feature>
<dbReference type="SUPFAM" id="SSF57850">
    <property type="entry name" value="RING/U-box"/>
    <property type="match status" value="1"/>
</dbReference>
<dbReference type="PROSITE" id="PS51698">
    <property type="entry name" value="U_BOX"/>
    <property type="match status" value="1"/>
</dbReference>
<dbReference type="InterPro" id="IPR045210">
    <property type="entry name" value="RING-Ubox_PUB"/>
</dbReference>
<keyword evidence="8" id="KW-1185">Reference proteome</keyword>
<keyword evidence="4" id="KW-0808">Transferase</keyword>
<dbReference type="Pfam" id="PF04564">
    <property type="entry name" value="U-box"/>
    <property type="match status" value="1"/>
</dbReference>
<gene>
    <name evidence="7" type="ORF">ZOSMA_58G00780</name>
</gene>
<dbReference type="OrthoDB" id="7537227at2759"/>
<dbReference type="EMBL" id="LFYR01001606">
    <property type="protein sequence ID" value="KMZ60620.1"/>
    <property type="molecule type" value="Genomic_DNA"/>
</dbReference>
<evidence type="ECO:0000313" key="7">
    <source>
        <dbReference type="EMBL" id="KMZ60620.1"/>
    </source>
</evidence>
<evidence type="ECO:0000313" key="8">
    <source>
        <dbReference type="Proteomes" id="UP000036987"/>
    </source>
</evidence>
<dbReference type="GO" id="GO:0061630">
    <property type="term" value="F:ubiquitin protein ligase activity"/>
    <property type="evidence" value="ECO:0007669"/>
    <property type="project" value="UniProtKB-EC"/>
</dbReference>
<evidence type="ECO:0000256" key="3">
    <source>
        <dbReference type="ARBA" id="ARBA00012483"/>
    </source>
</evidence>
<evidence type="ECO:0000256" key="1">
    <source>
        <dbReference type="ARBA" id="ARBA00000900"/>
    </source>
</evidence>
<comment type="pathway">
    <text evidence="2">Protein modification; protein ubiquitination.</text>
</comment>
<dbReference type="InterPro" id="IPR011989">
    <property type="entry name" value="ARM-like"/>
</dbReference>
<dbReference type="InterPro" id="IPR016024">
    <property type="entry name" value="ARM-type_fold"/>
</dbReference>
<dbReference type="OMA" id="FSICMYD"/>
<dbReference type="SUPFAM" id="SSF48371">
    <property type="entry name" value="ARM repeat"/>
    <property type="match status" value="1"/>
</dbReference>
<dbReference type="SMART" id="SM00504">
    <property type="entry name" value="Ubox"/>
    <property type="match status" value="1"/>
</dbReference>
<dbReference type="Proteomes" id="UP000036987">
    <property type="component" value="Unassembled WGS sequence"/>
</dbReference>
<dbReference type="AlphaFoldDB" id="A0A0K9NXH9"/>
<evidence type="ECO:0000256" key="5">
    <source>
        <dbReference type="ARBA" id="ARBA00022786"/>
    </source>
</evidence>
<dbReference type="GO" id="GO:0016567">
    <property type="term" value="P:protein ubiquitination"/>
    <property type="evidence" value="ECO:0007669"/>
    <property type="project" value="UniProtKB-UniPathway"/>
</dbReference>
<evidence type="ECO:0000256" key="2">
    <source>
        <dbReference type="ARBA" id="ARBA00004906"/>
    </source>
</evidence>
<accession>A0A0K9NXH9</accession>
<keyword evidence="5" id="KW-0833">Ubl conjugation pathway</keyword>
<dbReference type="GO" id="GO:0005634">
    <property type="term" value="C:nucleus"/>
    <property type="evidence" value="ECO:0000318"/>
    <property type="project" value="GO_Central"/>
</dbReference>
<comment type="catalytic activity">
    <reaction evidence="1">
        <text>S-ubiquitinyl-[E2 ubiquitin-conjugating enzyme]-L-cysteine + [acceptor protein]-L-lysine = [E2 ubiquitin-conjugating enzyme]-L-cysteine + N(6)-ubiquitinyl-[acceptor protein]-L-lysine.</text>
        <dbReference type="EC" id="2.3.2.27"/>
    </reaction>
</comment>
<evidence type="ECO:0000256" key="4">
    <source>
        <dbReference type="ARBA" id="ARBA00022679"/>
    </source>
</evidence>
<dbReference type="InterPro" id="IPR003613">
    <property type="entry name" value="Ubox_domain"/>
</dbReference>
<dbReference type="GO" id="GO:0005737">
    <property type="term" value="C:cytoplasm"/>
    <property type="evidence" value="ECO:0000318"/>
    <property type="project" value="GO_Central"/>
</dbReference>
<dbReference type="UniPathway" id="UPA00143"/>
<protein>
    <recommendedName>
        <fullName evidence="3">RING-type E3 ubiquitin transferase</fullName>
        <ecNumber evidence="3">2.3.2.27</ecNumber>
    </recommendedName>
</protein>
<evidence type="ECO:0000259" key="6">
    <source>
        <dbReference type="PROSITE" id="PS51698"/>
    </source>
</evidence>
<organism evidence="7 8">
    <name type="scientific">Zostera marina</name>
    <name type="common">Eelgrass</name>
    <dbReference type="NCBI Taxonomy" id="29655"/>
    <lineage>
        <taxon>Eukaryota</taxon>
        <taxon>Viridiplantae</taxon>
        <taxon>Streptophyta</taxon>
        <taxon>Embryophyta</taxon>
        <taxon>Tracheophyta</taxon>
        <taxon>Spermatophyta</taxon>
        <taxon>Magnoliopsida</taxon>
        <taxon>Liliopsida</taxon>
        <taxon>Zosteraceae</taxon>
        <taxon>Zostera</taxon>
    </lineage>
</organism>
<proteinExistence type="predicted"/>
<dbReference type="Gene3D" id="1.25.10.10">
    <property type="entry name" value="Leucine-rich Repeat Variant"/>
    <property type="match status" value="1"/>
</dbReference>
<dbReference type="PANTHER" id="PTHR23315">
    <property type="entry name" value="U BOX DOMAIN-CONTAINING"/>
    <property type="match status" value="1"/>
</dbReference>
<dbReference type="Gene3D" id="3.30.40.10">
    <property type="entry name" value="Zinc/RING finger domain, C3HC4 (zinc finger)"/>
    <property type="match status" value="1"/>
</dbReference>